<dbReference type="PROSITE" id="PS00123">
    <property type="entry name" value="ALKALINE_PHOSPHATASE"/>
    <property type="match status" value="1"/>
</dbReference>
<dbReference type="KEGG" id="ssm:Spirs_4144"/>
<keyword evidence="2" id="KW-0597">Phosphoprotein</keyword>
<evidence type="ECO:0000313" key="11">
    <source>
        <dbReference type="EMBL" id="ADK83224.1"/>
    </source>
</evidence>
<evidence type="ECO:0000256" key="5">
    <source>
        <dbReference type="ARBA" id="ARBA00022833"/>
    </source>
</evidence>
<gene>
    <name evidence="11" type="ordered locus">Spirs_4144</name>
</gene>
<dbReference type="eggNOG" id="COG1785">
    <property type="taxonomic scope" value="Bacteria"/>
</dbReference>
<dbReference type="Gene3D" id="1.10.60.40">
    <property type="match status" value="1"/>
</dbReference>
<organism evidence="11 12">
    <name type="scientific">Sediminispirochaeta smaragdinae (strain DSM 11293 / JCM 15392 / SEBR 4228)</name>
    <name type="common">Spirochaeta smaragdinae</name>
    <dbReference type="NCBI Taxonomy" id="573413"/>
    <lineage>
        <taxon>Bacteria</taxon>
        <taxon>Pseudomonadati</taxon>
        <taxon>Spirochaetota</taxon>
        <taxon>Spirochaetia</taxon>
        <taxon>Spirochaetales</taxon>
        <taxon>Spirochaetaceae</taxon>
        <taxon>Sediminispirochaeta</taxon>
    </lineage>
</organism>
<evidence type="ECO:0000313" key="12">
    <source>
        <dbReference type="Proteomes" id="UP000002318"/>
    </source>
</evidence>
<dbReference type="Pfam" id="PF00245">
    <property type="entry name" value="Alk_phosphatase"/>
    <property type="match status" value="1"/>
</dbReference>
<dbReference type="Gene3D" id="3.40.720.10">
    <property type="entry name" value="Alkaline Phosphatase, subunit A"/>
    <property type="match status" value="1"/>
</dbReference>
<dbReference type="GO" id="GO:0004035">
    <property type="term" value="F:alkaline phosphatase activity"/>
    <property type="evidence" value="ECO:0007669"/>
    <property type="project" value="TreeGrafter"/>
</dbReference>
<feature type="binding site" evidence="8">
    <location>
        <position position="52"/>
    </location>
    <ligand>
        <name>Zn(2+)</name>
        <dbReference type="ChEBI" id="CHEBI:29105"/>
        <label>2</label>
    </ligand>
</feature>
<reference evidence="11 12" key="1">
    <citation type="journal article" date="2010" name="Stand. Genomic Sci.">
        <title>Complete genome sequence of Spirochaeta smaragdinae type strain (SEBR 4228).</title>
        <authorList>
            <person name="Mavromatis K."/>
            <person name="Yasawong M."/>
            <person name="Chertkov O."/>
            <person name="Lapidus A."/>
            <person name="Lucas S."/>
            <person name="Nolan M."/>
            <person name="Del Rio T.G."/>
            <person name="Tice H."/>
            <person name="Cheng J.F."/>
            <person name="Pitluck S."/>
            <person name="Liolios K."/>
            <person name="Ivanova N."/>
            <person name="Tapia R."/>
            <person name="Han C."/>
            <person name="Bruce D."/>
            <person name="Goodwin L."/>
            <person name="Pati A."/>
            <person name="Chen A."/>
            <person name="Palaniappan K."/>
            <person name="Land M."/>
            <person name="Hauser L."/>
            <person name="Chang Y.J."/>
            <person name="Jeffries C.D."/>
            <person name="Detter J.C."/>
            <person name="Rohde M."/>
            <person name="Brambilla E."/>
            <person name="Spring S."/>
            <person name="Goker M."/>
            <person name="Sikorski J."/>
            <person name="Woyke T."/>
            <person name="Bristow J."/>
            <person name="Eisen J.A."/>
            <person name="Markowitz V."/>
            <person name="Hugenholtz P."/>
            <person name="Klenk H.P."/>
            <person name="Kyrpides N.C."/>
        </authorList>
    </citation>
    <scope>NUCLEOTIDE SEQUENCE [LARGE SCALE GENOMIC DNA]</scope>
    <source>
        <strain evidence="12">DSM 11293 / JCM 15392 / SEBR 4228</strain>
    </source>
</reference>
<evidence type="ECO:0000256" key="4">
    <source>
        <dbReference type="ARBA" id="ARBA00022801"/>
    </source>
</evidence>
<feature type="binding site" evidence="8">
    <location>
        <position position="52"/>
    </location>
    <ligand>
        <name>Mg(2+)</name>
        <dbReference type="ChEBI" id="CHEBI:18420"/>
    </ligand>
</feature>
<accession>E1R9Q5</accession>
<feature type="binding site" evidence="8">
    <location>
        <position position="326"/>
    </location>
    <ligand>
        <name>Zn(2+)</name>
        <dbReference type="ChEBI" id="CHEBI:29105"/>
        <label>2</label>
    </ligand>
</feature>
<dbReference type="AlphaFoldDB" id="E1R9Q5"/>
<evidence type="ECO:0000256" key="6">
    <source>
        <dbReference type="ARBA" id="ARBA00022842"/>
    </source>
</evidence>
<evidence type="ECO:0000256" key="10">
    <source>
        <dbReference type="SAM" id="SignalP"/>
    </source>
</evidence>
<dbReference type="PANTHER" id="PTHR11596">
    <property type="entry name" value="ALKALINE PHOSPHATASE"/>
    <property type="match status" value="1"/>
</dbReference>
<evidence type="ECO:0000256" key="2">
    <source>
        <dbReference type="ARBA" id="ARBA00022553"/>
    </source>
</evidence>
<keyword evidence="3 8" id="KW-0479">Metal-binding</keyword>
<feature type="chain" id="PRO_5003150689" evidence="10">
    <location>
        <begin position="23"/>
        <end position="493"/>
    </location>
</feature>
<dbReference type="Proteomes" id="UP000002318">
    <property type="component" value="Chromosome"/>
</dbReference>
<dbReference type="EMBL" id="CP002116">
    <property type="protein sequence ID" value="ADK83224.1"/>
    <property type="molecule type" value="Genomic_DNA"/>
</dbReference>
<dbReference type="PANTHER" id="PTHR11596:SF5">
    <property type="entry name" value="ALKALINE PHOSPHATASE"/>
    <property type="match status" value="1"/>
</dbReference>
<evidence type="ECO:0000256" key="3">
    <source>
        <dbReference type="ARBA" id="ARBA00022723"/>
    </source>
</evidence>
<comment type="cofactor">
    <cofactor evidence="8">
        <name>Zn(2+)</name>
        <dbReference type="ChEBI" id="CHEBI:29105"/>
    </cofactor>
    <text evidence="8">Binds 2 Zn(2+) ions.</text>
</comment>
<comment type="similarity">
    <text evidence="1 9">Belongs to the alkaline phosphatase family.</text>
</comment>
<dbReference type="CDD" id="cd16012">
    <property type="entry name" value="ALP"/>
    <property type="match status" value="1"/>
</dbReference>
<feature type="binding site" evidence="8">
    <location>
        <position position="277"/>
    </location>
    <ligand>
        <name>Mg(2+)</name>
        <dbReference type="ChEBI" id="CHEBI:18420"/>
    </ligand>
</feature>
<evidence type="ECO:0000256" key="8">
    <source>
        <dbReference type="PIRSR" id="PIRSR601952-2"/>
    </source>
</evidence>
<feature type="active site" description="Phosphoserine intermediate" evidence="7">
    <location>
        <position position="101"/>
    </location>
</feature>
<dbReference type="SUPFAM" id="SSF53649">
    <property type="entry name" value="Alkaline phosphatase-like"/>
    <property type="match status" value="1"/>
</dbReference>
<keyword evidence="6 8" id="KW-0460">Magnesium</keyword>
<dbReference type="OrthoDB" id="9794455at2"/>
<feature type="binding site" evidence="8">
    <location>
        <position position="155"/>
    </location>
    <ligand>
        <name>Mg(2+)</name>
        <dbReference type="ChEBI" id="CHEBI:18420"/>
    </ligand>
</feature>
<feature type="binding site" evidence="8">
    <location>
        <position position="286"/>
    </location>
    <ligand>
        <name>Zn(2+)</name>
        <dbReference type="ChEBI" id="CHEBI:29105"/>
        <label>2</label>
    </ligand>
</feature>
<dbReference type="GO" id="GO:0046872">
    <property type="term" value="F:metal ion binding"/>
    <property type="evidence" value="ECO:0007669"/>
    <property type="project" value="UniProtKB-KW"/>
</dbReference>
<dbReference type="SMART" id="SM00098">
    <property type="entry name" value="alkPPc"/>
    <property type="match status" value="1"/>
</dbReference>
<feature type="signal peptide" evidence="10">
    <location>
        <begin position="1"/>
        <end position="22"/>
    </location>
</feature>
<feature type="binding site" evidence="8">
    <location>
        <position position="325"/>
    </location>
    <ligand>
        <name>Zn(2+)</name>
        <dbReference type="ChEBI" id="CHEBI:29105"/>
        <label>2</label>
    </ligand>
</feature>
<keyword evidence="12" id="KW-1185">Reference proteome</keyword>
<keyword evidence="5 8" id="KW-0862">Zinc</keyword>
<comment type="cofactor">
    <cofactor evidence="8">
        <name>Mg(2+)</name>
        <dbReference type="ChEBI" id="CHEBI:18420"/>
    </cofactor>
    <text evidence="8">Binds 1 Mg(2+) ion.</text>
</comment>
<feature type="binding site" evidence="8">
    <location>
        <position position="449"/>
    </location>
    <ligand>
        <name>Zn(2+)</name>
        <dbReference type="ChEBI" id="CHEBI:29105"/>
        <label>2</label>
    </ligand>
</feature>
<proteinExistence type="inferred from homology"/>
<keyword evidence="10" id="KW-0732">Signal</keyword>
<evidence type="ECO:0000256" key="9">
    <source>
        <dbReference type="RuleBase" id="RU003946"/>
    </source>
</evidence>
<feature type="binding site" evidence="8">
    <location>
        <position position="153"/>
    </location>
    <ligand>
        <name>Mg(2+)</name>
        <dbReference type="ChEBI" id="CHEBI:18420"/>
    </ligand>
</feature>
<dbReference type="InterPro" id="IPR017850">
    <property type="entry name" value="Alkaline_phosphatase_core_sf"/>
</dbReference>
<dbReference type="InterPro" id="IPR001952">
    <property type="entry name" value="Alkaline_phosphatase"/>
</dbReference>
<name>E1R9Q5_SEDSS</name>
<dbReference type="PRINTS" id="PR00113">
    <property type="entry name" value="ALKPHPHTASE"/>
</dbReference>
<keyword evidence="4" id="KW-0378">Hydrolase</keyword>
<protein>
    <submittedName>
        <fullName evidence="11">Alkaline phosphatase</fullName>
    </submittedName>
</protein>
<dbReference type="STRING" id="573413.Spirs_4144"/>
<dbReference type="InterPro" id="IPR018299">
    <property type="entry name" value="Alkaline_phosphatase_AS"/>
</dbReference>
<dbReference type="SMR" id="E1R9Q5"/>
<sequence length="493" mass="53576">MTRMKRILALTLSLLVSAALFAGGNAETVNTEAQTDQAETARAKYVFFFIGDGMALPQINAAEALLGTKDNQGTPKKLTFSKFPVQGLTTTYAANAFITDSAAAGTALATGHKTNSGVISMDPTGSTSYKTLAEMAKEAGMKVGIVSSVNLDHATPAVFYAHKKSRSDYYAINVQMAESNFDYFGGGMVRIDKTPAGEKSAHDIMKERGFVIASDREQFNAMKPEAEKQYYAYNTGFAANALDYTIDMDSSAITLAEFTQKGIELLDNDKGFFMMVEGGKIDWACHANDAAASIYDTIAFDQAIQKAVDFYNRHPNETLIVVTGDHETGGLSLGFAGTQYDSAFDEIAKQKKSFEWFDTYVLKPYKENKPNGSLADLMPKIEETFGLTDLTDYETAQLQEAFTRSMGGEVERPKSQDEYLLYGGYEPLSVTITHLLNQRAGIAWASYSHTGVPVATFALGASSGQFNGYYDNTDIFTKLSNAMFAGASVAMAR</sequence>
<dbReference type="HOGENOM" id="CLU_008539_5_0_12"/>
<dbReference type="RefSeq" id="WP_013256680.1">
    <property type="nucleotide sequence ID" value="NC_014364.1"/>
</dbReference>
<feature type="binding site" evidence="8">
    <location>
        <position position="282"/>
    </location>
    <ligand>
        <name>Zn(2+)</name>
        <dbReference type="ChEBI" id="CHEBI:29105"/>
        <label>2</label>
    </ligand>
</feature>
<evidence type="ECO:0000256" key="1">
    <source>
        <dbReference type="ARBA" id="ARBA00005984"/>
    </source>
</evidence>
<evidence type="ECO:0000256" key="7">
    <source>
        <dbReference type="PIRSR" id="PIRSR601952-1"/>
    </source>
</evidence>